<evidence type="ECO:0000313" key="2">
    <source>
        <dbReference type="EMBL" id="MEC5422278.1"/>
    </source>
</evidence>
<dbReference type="Pfam" id="PF11085">
    <property type="entry name" value="YqhR"/>
    <property type="match status" value="1"/>
</dbReference>
<dbReference type="Proteomes" id="UP001335737">
    <property type="component" value="Unassembled WGS sequence"/>
</dbReference>
<gene>
    <name evidence="2" type="ORF">QGM71_02090</name>
</gene>
<dbReference type="RefSeq" id="WP_327605847.1">
    <property type="nucleotide sequence ID" value="NZ_JARZFX010000001.1"/>
</dbReference>
<feature type="transmembrane region" description="Helical" evidence="1">
    <location>
        <begin position="135"/>
        <end position="155"/>
    </location>
</feature>
<feature type="transmembrane region" description="Helical" evidence="1">
    <location>
        <begin position="21"/>
        <end position="46"/>
    </location>
</feature>
<proteinExistence type="predicted"/>
<organism evidence="2 3">
    <name type="scientific">Virgibacillus tibetensis</name>
    <dbReference type="NCBI Taxonomy" id="3042313"/>
    <lineage>
        <taxon>Bacteria</taxon>
        <taxon>Bacillati</taxon>
        <taxon>Bacillota</taxon>
        <taxon>Bacilli</taxon>
        <taxon>Bacillales</taxon>
        <taxon>Bacillaceae</taxon>
        <taxon>Virgibacillus</taxon>
    </lineage>
</organism>
<keyword evidence="1" id="KW-0812">Transmembrane</keyword>
<feature type="transmembrane region" description="Helical" evidence="1">
    <location>
        <begin position="70"/>
        <end position="94"/>
    </location>
</feature>
<protein>
    <submittedName>
        <fullName evidence="2">YqhR family membrane protein</fullName>
    </submittedName>
</protein>
<keyword evidence="3" id="KW-1185">Reference proteome</keyword>
<dbReference type="EMBL" id="JARZFX010000001">
    <property type="protein sequence ID" value="MEC5422278.1"/>
    <property type="molecule type" value="Genomic_DNA"/>
</dbReference>
<feature type="transmembrane region" description="Helical" evidence="1">
    <location>
        <begin position="101"/>
        <end position="123"/>
    </location>
</feature>
<keyword evidence="1" id="KW-1133">Transmembrane helix</keyword>
<keyword evidence="1" id="KW-0472">Membrane</keyword>
<reference evidence="2 3" key="1">
    <citation type="journal article" date="2024" name="Int. J. Syst. Evol. Microbiol.">
        <title>Virgibacillus tibetensis sp. nov., isolated from salt lake on the Tibetan Plateau of China.</title>
        <authorList>
            <person name="Phurbu D."/>
            <person name="Liu Z.-X."/>
            <person name="Wang R."/>
            <person name="Zheng Y.-Y."/>
            <person name="Liu H.-C."/>
            <person name="Zhou Y.-G."/>
            <person name="Yu Y.-J."/>
            <person name="Li A.-H."/>
        </authorList>
    </citation>
    <scope>NUCLEOTIDE SEQUENCE [LARGE SCALE GENOMIC DNA]</scope>
    <source>
        <strain evidence="2 3">C22-A2</strain>
    </source>
</reference>
<evidence type="ECO:0000313" key="3">
    <source>
        <dbReference type="Proteomes" id="UP001335737"/>
    </source>
</evidence>
<evidence type="ECO:0000256" key="1">
    <source>
        <dbReference type="SAM" id="Phobius"/>
    </source>
</evidence>
<comment type="caution">
    <text evidence="2">The sequence shown here is derived from an EMBL/GenBank/DDBJ whole genome shotgun (WGS) entry which is preliminary data.</text>
</comment>
<dbReference type="InterPro" id="IPR024563">
    <property type="entry name" value="YqhR"/>
</dbReference>
<name>A0ABU6KAC4_9BACI</name>
<accession>A0ABU6KAC4</accession>
<sequence>MKQNKHNKQLEQNNSEVPMSLLSRALLTGLIGGILWSIFGIVMYYFNFSEVSPKSFILRSWTTADWTNSWLGNTVTIVLVGILSILVAFIYYGLLKKINSMWVGAAFGVVLWGVIFYVLQPIFENVPLLTDLNNNTIVSTICLFILYGTFIGYSISYDYHDTKIKEQQQTEVEN</sequence>